<dbReference type="Pfam" id="PF10934">
    <property type="entry name" value="Sheath_initiator"/>
    <property type="match status" value="1"/>
</dbReference>
<sequence length="85" mass="9712">MKTRLELWRGQWFLDSEEGTPWRQAVLGKHNTEAYGLAIKQRILNTPGVRGINDFNAITSHETRKITVTVRIQTLYGETAVISEV</sequence>
<evidence type="ECO:0000313" key="3">
    <source>
        <dbReference type="Proteomes" id="UP000245838"/>
    </source>
</evidence>
<protein>
    <submittedName>
        <fullName evidence="2">Uncharacterized protein</fullName>
    </submittedName>
</protein>
<accession>A0A193QLM6</accession>
<name>A0A193QLM6_SODGM</name>
<reference evidence="2 3" key="1">
    <citation type="submission" date="2015-05" db="EMBL/GenBank/DDBJ databases">
        <authorList>
            <person name="Goodhead I."/>
        </authorList>
    </citation>
    <scope>NUCLEOTIDE SEQUENCE [LARGE SCALE GENOMIC DNA]</scope>
    <source>
        <strain evidence="2">B4</strain>
        <strain evidence="3">morsitans</strain>
    </source>
</reference>
<dbReference type="InterPro" id="IPR020288">
    <property type="entry name" value="Sheath_initiator"/>
</dbReference>
<dbReference type="EMBL" id="LN854557">
    <property type="protein sequence ID" value="CRL45998.1"/>
    <property type="molecule type" value="Genomic_DNA"/>
</dbReference>
<evidence type="ECO:0000313" key="2">
    <source>
        <dbReference type="EMBL" id="CRL45998.1"/>
    </source>
</evidence>
<dbReference type="EMBL" id="LN854557">
    <property type="protein sequence ID" value="CRL45799.1"/>
    <property type="molecule type" value="Genomic_DNA"/>
</dbReference>
<evidence type="ECO:0000313" key="1">
    <source>
        <dbReference type="EMBL" id="CRL45799.1"/>
    </source>
</evidence>
<dbReference type="AlphaFoldDB" id="A0A193QLM6"/>
<proteinExistence type="predicted"/>
<organism evidence="2 3">
    <name type="scientific">Sodalis glossinidius (strain morsitans)</name>
    <dbReference type="NCBI Taxonomy" id="343509"/>
    <lineage>
        <taxon>Bacteria</taxon>
        <taxon>Pseudomonadati</taxon>
        <taxon>Pseudomonadota</taxon>
        <taxon>Gammaproteobacteria</taxon>
        <taxon>Enterobacterales</taxon>
        <taxon>Bruguierivoracaceae</taxon>
        <taxon>Sodalis</taxon>
    </lineage>
</organism>
<dbReference type="Proteomes" id="UP000245838">
    <property type="component" value="Chromosome sggmmb4_Chromosome"/>
</dbReference>
<gene>
    <name evidence="1" type="ORF">SGGMMB4_03852</name>
    <name evidence="2" type="ORF">SGGMMB4_04203</name>
</gene>